<dbReference type="SUPFAM" id="SSF53850">
    <property type="entry name" value="Periplasmic binding protein-like II"/>
    <property type="match status" value="1"/>
</dbReference>
<dbReference type="EMBL" id="JAEMHL010000006">
    <property type="protein sequence ID" value="MBJ6751102.1"/>
    <property type="molecule type" value="Genomic_DNA"/>
</dbReference>
<evidence type="ECO:0000313" key="6">
    <source>
        <dbReference type="EMBL" id="MBJ6751102.1"/>
    </source>
</evidence>
<sequence>MRILIKSLAPVLLISFCLCACSRDESGGARAKVKPAADRYAGYNFGGDEVIDLGSQPLTLPEGAVAELISRDAALASRLAASGSSLRVHPFFKGKDIAEFLASGKLQGGIFADMPALTAAATGDFVCVALMKEGFASIISRKAMLMRDLKGKRVATGVGSAAHFTLLSALQNEGLTEKDITLVPMEVSEMPQALAKGKIDAFSAWEPTPTLAFAAHPEFHLVHKGLSYGFLCLRRDFVRARPAEARELAAAVGRACAWMRIPKDLEQAAGWTAASAARLQGAPYQLNRRAMTNIIRNDLLNVPGAPRIPAALMSEEGLLYKKFTFLKRIGKIPESTPWAKVRDSFDIEMMRQVMAEGDKLALQRFDYRNSDPSDGAK</sequence>
<organism evidence="6 7">
    <name type="scientific">Geomonas anaerohicana</name>
    <dbReference type="NCBI Taxonomy" id="2798583"/>
    <lineage>
        <taxon>Bacteria</taxon>
        <taxon>Pseudomonadati</taxon>
        <taxon>Thermodesulfobacteriota</taxon>
        <taxon>Desulfuromonadia</taxon>
        <taxon>Geobacterales</taxon>
        <taxon>Geobacteraceae</taxon>
        <taxon>Geomonas</taxon>
    </lineage>
</organism>
<keyword evidence="7" id="KW-1185">Reference proteome</keyword>
<feature type="domain" description="SsuA/THI5-like" evidence="5">
    <location>
        <begin position="95"/>
        <end position="206"/>
    </location>
</feature>
<name>A0ABS0YFR7_9BACT</name>
<evidence type="ECO:0000256" key="4">
    <source>
        <dbReference type="SAM" id="SignalP"/>
    </source>
</evidence>
<dbReference type="CDD" id="cd01008">
    <property type="entry name" value="PBP2_NrtA_SsuA_CpmA_like"/>
    <property type="match status" value="1"/>
</dbReference>
<dbReference type="Proteomes" id="UP000614714">
    <property type="component" value="Unassembled WGS sequence"/>
</dbReference>
<comment type="subcellular location">
    <subcellularLocation>
        <location evidence="1">Periplasm</location>
    </subcellularLocation>
</comment>
<evidence type="ECO:0000313" key="7">
    <source>
        <dbReference type="Proteomes" id="UP000614714"/>
    </source>
</evidence>
<evidence type="ECO:0000256" key="1">
    <source>
        <dbReference type="ARBA" id="ARBA00004418"/>
    </source>
</evidence>
<proteinExistence type="inferred from homology"/>
<dbReference type="RefSeq" id="WP_199389591.1">
    <property type="nucleotide sequence ID" value="NZ_JAEMHL010000006.1"/>
</dbReference>
<feature type="signal peptide" evidence="4">
    <location>
        <begin position="1"/>
        <end position="22"/>
    </location>
</feature>
<dbReference type="PANTHER" id="PTHR30024:SF47">
    <property type="entry name" value="TAURINE-BINDING PERIPLASMIC PROTEIN"/>
    <property type="match status" value="1"/>
</dbReference>
<reference evidence="6 7" key="1">
    <citation type="submission" date="2020-12" db="EMBL/GenBank/DDBJ databases">
        <title>Geomonas sp. Red421, isolated from paddy soil.</title>
        <authorList>
            <person name="Xu Z."/>
            <person name="Zhang Z."/>
            <person name="Masuda Y."/>
            <person name="Itoh H."/>
            <person name="Senoo K."/>
        </authorList>
    </citation>
    <scope>NUCLEOTIDE SEQUENCE [LARGE SCALE GENOMIC DNA]</scope>
    <source>
        <strain evidence="6 7">Red421</strain>
    </source>
</reference>
<evidence type="ECO:0000256" key="2">
    <source>
        <dbReference type="ARBA" id="ARBA00010742"/>
    </source>
</evidence>
<dbReference type="Pfam" id="PF09084">
    <property type="entry name" value="NMT1"/>
    <property type="match status" value="1"/>
</dbReference>
<protein>
    <submittedName>
        <fullName evidence="6">NrtA/SsuA/CpmA family ABC transporter substrate-binding protein</fullName>
    </submittedName>
</protein>
<comment type="similarity">
    <text evidence="2">Belongs to the bacterial solute-binding protein SsuA/TauA family.</text>
</comment>
<accession>A0ABS0YFR7</accession>
<dbReference type="Gene3D" id="3.40.190.10">
    <property type="entry name" value="Periplasmic binding protein-like II"/>
    <property type="match status" value="2"/>
</dbReference>
<evidence type="ECO:0000256" key="3">
    <source>
        <dbReference type="ARBA" id="ARBA00022729"/>
    </source>
</evidence>
<keyword evidence="3 4" id="KW-0732">Signal</keyword>
<evidence type="ECO:0000259" key="5">
    <source>
        <dbReference type="Pfam" id="PF09084"/>
    </source>
</evidence>
<gene>
    <name evidence="6" type="ORF">JFN91_12835</name>
</gene>
<comment type="caution">
    <text evidence="6">The sequence shown here is derived from an EMBL/GenBank/DDBJ whole genome shotgun (WGS) entry which is preliminary data.</text>
</comment>
<feature type="chain" id="PRO_5045283370" evidence="4">
    <location>
        <begin position="23"/>
        <end position="377"/>
    </location>
</feature>
<dbReference type="PANTHER" id="PTHR30024">
    <property type="entry name" value="ALIPHATIC SULFONATES-BINDING PROTEIN-RELATED"/>
    <property type="match status" value="1"/>
</dbReference>
<dbReference type="InterPro" id="IPR015168">
    <property type="entry name" value="SsuA/THI5"/>
</dbReference>